<keyword evidence="2 4" id="KW-0378">Hydrolase</keyword>
<dbReference type="GO" id="GO:0005975">
    <property type="term" value="P:carbohydrate metabolic process"/>
    <property type="evidence" value="ECO:0007669"/>
    <property type="project" value="InterPro"/>
</dbReference>
<dbReference type="SUPFAM" id="SSF51126">
    <property type="entry name" value="Pectin lyase-like"/>
    <property type="match status" value="1"/>
</dbReference>
<dbReference type="InterPro" id="IPR000743">
    <property type="entry name" value="Glyco_hydro_28"/>
</dbReference>
<dbReference type="Proteomes" id="UP000184109">
    <property type="component" value="Unassembled WGS sequence"/>
</dbReference>
<gene>
    <name evidence="6" type="ORF">SAMN05444281_2758</name>
</gene>
<evidence type="ECO:0000256" key="3">
    <source>
        <dbReference type="ARBA" id="ARBA00023295"/>
    </source>
</evidence>
<proteinExistence type="inferred from homology"/>
<dbReference type="InterPro" id="IPR012334">
    <property type="entry name" value="Pectin_lyas_fold"/>
</dbReference>
<dbReference type="InterPro" id="IPR051801">
    <property type="entry name" value="GH28_Enzymes"/>
</dbReference>
<organism evidence="6 7">
    <name type="scientific">Wenyingzhuangia marina</name>
    <dbReference type="NCBI Taxonomy" id="1195760"/>
    <lineage>
        <taxon>Bacteria</taxon>
        <taxon>Pseudomonadati</taxon>
        <taxon>Bacteroidota</taxon>
        <taxon>Flavobacteriia</taxon>
        <taxon>Flavobacteriales</taxon>
        <taxon>Flavobacteriaceae</taxon>
        <taxon>Wenyingzhuangia</taxon>
    </lineage>
</organism>
<reference evidence="7" key="1">
    <citation type="submission" date="2016-11" db="EMBL/GenBank/DDBJ databases">
        <authorList>
            <person name="Varghese N."/>
            <person name="Submissions S."/>
        </authorList>
    </citation>
    <scope>NUCLEOTIDE SEQUENCE [LARGE SCALE GENOMIC DNA]</scope>
    <source>
        <strain evidence="7">DSM 100572</strain>
    </source>
</reference>
<comment type="similarity">
    <text evidence="1 4">Belongs to the glycosyl hydrolase 28 family.</text>
</comment>
<evidence type="ECO:0000313" key="6">
    <source>
        <dbReference type="EMBL" id="SHH92775.1"/>
    </source>
</evidence>
<accession>A0A1M5WYM0</accession>
<dbReference type="Gene3D" id="2.160.20.10">
    <property type="entry name" value="Single-stranded right-handed beta-helix, Pectin lyase-like"/>
    <property type="match status" value="1"/>
</dbReference>
<evidence type="ECO:0000256" key="2">
    <source>
        <dbReference type="ARBA" id="ARBA00022801"/>
    </source>
</evidence>
<feature type="domain" description="Rhamnogalacturonase A/B/Epimerase-like pectate lyase" evidence="5">
    <location>
        <begin position="66"/>
        <end position="108"/>
    </location>
</feature>
<evidence type="ECO:0000256" key="4">
    <source>
        <dbReference type="RuleBase" id="RU361169"/>
    </source>
</evidence>
<evidence type="ECO:0000256" key="1">
    <source>
        <dbReference type="ARBA" id="ARBA00008834"/>
    </source>
</evidence>
<dbReference type="RefSeq" id="WP_229743010.1">
    <property type="nucleotide sequence ID" value="NZ_BMEN01000008.1"/>
</dbReference>
<keyword evidence="3 4" id="KW-0326">Glycosidase</keyword>
<evidence type="ECO:0000259" key="5">
    <source>
        <dbReference type="Pfam" id="PF12708"/>
    </source>
</evidence>
<dbReference type="AlphaFoldDB" id="A0A1M5WYM0"/>
<dbReference type="EMBL" id="FQXQ01000008">
    <property type="protein sequence ID" value="SHH92775.1"/>
    <property type="molecule type" value="Genomic_DNA"/>
</dbReference>
<protein>
    <submittedName>
        <fullName evidence="6">Glycosyl hydrolases family 28</fullName>
    </submittedName>
</protein>
<dbReference type="GO" id="GO:0004650">
    <property type="term" value="F:polygalacturonase activity"/>
    <property type="evidence" value="ECO:0007669"/>
    <property type="project" value="InterPro"/>
</dbReference>
<name>A0A1M5WYM0_9FLAO</name>
<keyword evidence="7" id="KW-1185">Reference proteome</keyword>
<dbReference type="InterPro" id="IPR011050">
    <property type="entry name" value="Pectin_lyase_fold/virulence"/>
</dbReference>
<dbReference type="Pfam" id="PF00295">
    <property type="entry name" value="Glyco_hydro_28"/>
    <property type="match status" value="1"/>
</dbReference>
<evidence type="ECO:0000313" key="7">
    <source>
        <dbReference type="Proteomes" id="UP000184109"/>
    </source>
</evidence>
<dbReference type="InterPro" id="IPR024535">
    <property type="entry name" value="RHGA/B-epi-like_pectate_lyase"/>
</dbReference>
<dbReference type="PANTHER" id="PTHR31339:SF9">
    <property type="entry name" value="PLASMIN AND FIBRONECTIN-BINDING PROTEIN A"/>
    <property type="match status" value="1"/>
</dbReference>
<sequence>MNLIYTIDMLYKIKNLYLLITTVLLISCAEKKQETVQKDLFPDGTEISKWFLDYSKINPSDLGKFYDITDYGVKNDSTLLQTEAIQRTIDEAYKNGGGVVVIPQGTYLSGALFFKPNTHLHVAKGGKLKGSNNIDDYPFLPSRIEGQSIEYFSALINVKAVDGFTITGNGIIDGNGLEYWKAFWQRRKENPKCTNLEVSRPRLVFIWKSNNIQLQDVTLQNSGFWSSHYYQCNNVKILDLRITSPHKPVKAPSTDAIDIDVCNNVLVKGCYMAVNDDAIALKGGKGPWADKDASNGENTNIIIEDCEFGFCHAALTNGSEAIHNKNILMRNCKVVDAKRLLWLKMRPDTAQHYEYITVENITGQAHSFIYIKPWTQFFDLKGRKDVPLSYSDHITMRNIDLECDIFYDMKITEYDKLSDFTFENIKVKAENGDYDKSIINGVTFNNVEVNGKIID</sequence>
<dbReference type="Pfam" id="PF12708">
    <property type="entry name" value="Pect-lyase_RHGA_epim"/>
    <property type="match status" value="1"/>
</dbReference>
<dbReference type="STRING" id="1195760.SAMN05444281_2758"/>
<dbReference type="PANTHER" id="PTHR31339">
    <property type="entry name" value="PECTIN LYASE-RELATED"/>
    <property type="match status" value="1"/>
</dbReference>